<reference evidence="11" key="1">
    <citation type="submission" date="2016-11" db="UniProtKB">
        <authorList>
            <consortium name="WormBaseParasite"/>
        </authorList>
    </citation>
    <scope>IDENTIFICATION</scope>
</reference>
<feature type="transmembrane region" description="Helical" evidence="9">
    <location>
        <begin position="12"/>
        <end position="31"/>
    </location>
</feature>
<evidence type="ECO:0000256" key="6">
    <source>
        <dbReference type="ARBA" id="ARBA00023180"/>
    </source>
</evidence>
<name>A0A1I7YHL6_9BILA</name>
<dbReference type="InterPro" id="IPR010291">
    <property type="entry name" value="Ion_channel_UNC-93"/>
</dbReference>
<keyword evidence="4 9" id="KW-1133">Transmembrane helix</keyword>
<feature type="transmembrane region" description="Helical" evidence="9">
    <location>
        <begin position="79"/>
        <end position="97"/>
    </location>
</feature>
<dbReference type="AlphaFoldDB" id="A0A1I7YHL6"/>
<keyword evidence="5 9" id="KW-0472">Membrane</keyword>
<dbReference type="Proteomes" id="UP000095287">
    <property type="component" value="Unplaced"/>
</dbReference>
<organism evidence="10 11">
    <name type="scientific">Steinernema glaseri</name>
    <dbReference type="NCBI Taxonomy" id="37863"/>
    <lineage>
        <taxon>Eukaryota</taxon>
        <taxon>Metazoa</taxon>
        <taxon>Ecdysozoa</taxon>
        <taxon>Nematoda</taxon>
        <taxon>Chromadorea</taxon>
        <taxon>Rhabditida</taxon>
        <taxon>Tylenchina</taxon>
        <taxon>Panagrolaimomorpha</taxon>
        <taxon>Strongyloidoidea</taxon>
        <taxon>Steinernematidae</taxon>
        <taxon>Steinernema</taxon>
    </lineage>
</organism>
<feature type="transmembrane region" description="Helical" evidence="9">
    <location>
        <begin position="225"/>
        <end position="242"/>
    </location>
</feature>
<evidence type="ECO:0000256" key="9">
    <source>
        <dbReference type="SAM" id="Phobius"/>
    </source>
</evidence>
<dbReference type="Pfam" id="PF05978">
    <property type="entry name" value="UNC-93"/>
    <property type="match status" value="1"/>
</dbReference>
<dbReference type="InterPro" id="IPR051617">
    <property type="entry name" value="UNC-93-like_regulator"/>
</dbReference>
<comment type="subcellular location">
    <subcellularLocation>
        <location evidence="1">Membrane</location>
        <topology evidence="1">Multi-pass membrane protein</topology>
    </subcellularLocation>
</comment>
<evidence type="ECO:0000256" key="8">
    <source>
        <dbReference type="ARBA" id="ARBA00041910"/>
    </source>
</evidence>
<dbReference type="WBParaSite" id="L893_g1646.t2">
    <property type="protein sequence ID" value="L893_g1646.t2"/>
    <property type="gene ID" value="L893_g1646"/>
</dbReference>
<evidence type="ECO:0000256" key="3">
    <source>
        <dbReference type="ARBA" id="ARBA00022692"/>
    </source>
</evidence>
<sequence length="452" mass="48814">MGASNNELRNVVQTGVAFLFLLFAFNSQAVIEPSLIKAASNRGGISSNAGYVSLGIVYLMFSLGNFIAVPIIERTGAKLAMTIGGICYVVFIVGFLFLNEIYLYFSSAVVGFGAAILWTGQGNYLTMISTGENARRNSGILWAIFQSSIWMGGIFLLGIFTFVDSGQEIAQSSIRPLYSVFTAANIIGVVILAFLPKPVQDIPRAKTSTTKTLLSTFELLRTKKMLYLVLAFGFTGLETSMWQGVFPTSVAFTTRLGSNTNALIAIGAINIGLGQLIGGFVFGILGQHIARFGRHNIVLTGMVLHLFTFALIFVNFPSGVSLAASDEKGLIEPSVVLAMLCGFLLGLCDSIWNTQLYAFLVDNFKTQSSQAFALFRACQAFCAFAAFFYGTVTTLHGHLIILSITAVLGAIGFYSSEMIVAQERKSSSALEELDPETKSYVYRVDLDNTTSA</sequence>
<feature type="transmembrane region" description="Helical" evidence="9">
    <location>
        <begin position="175"/>
        <end position="195"/>
    </location>
</feature>
<feature type="transmembrane region" description="Helical" evidence="9">
    <location>
        <begin position="336"/>
        <end position="359"/>
    </location>
</feature>
<protein>
    <recommendedName>
        <fullName evidence="7">UNC93-like protein MFSD11</fullName>
    </recommendedName>
    <alternativeName>
        <fullName evidence="8">Major facilitator superfamily domain-containing protein 11</fullName>
    </alternativeName>
</protein>
<feature type="transmembrane region" description="Helical" evidence="9">
    <location>
        <begin position="297"/>
        <end position="316"/>
    </location>
</feature>
<keyword evidence="3 9" id="KW-0812">Transmembrane</keyword>
<feature type="transmembrane region" description="Helical" evidence="9">
    <location>
        <begin position="371"/>
        <end position="389"/>
    </location>
</feature>
<proteinExistence type="inferred from homology"/>
<dbReference type="InterPro" id="IPR036259">
    <property type="entry name" value="MFS_trans_sf"/>
</dbReference>
<dbReference type="PANTHER" id="PTHR23294">
    <property type="entry name" value="ET TRANSLATION PRODUCT-RELATED"/>
    <property type="match status" value="1"/>
</dbReference>
<dbReference type="GO" id="GO:0016020">
    <property type="term" value="C:membrane"/>
    <property type="evidence" value="ECO:0007669"/>
    <property type="project" value="UniProtKB-SubCell"/>
</dbReference>
<feature type="transmembrane region" description="Helical" evidence="9">
    <location>
        <begin position="51"/>
        <end position="72"/>
    </location>
</feature>
<feature type="transmembrane region" description="Helical" evidence="9">
    <location>
        <begin position="262"/>
        <end position="285"/>
    </location>
</feature>
<keyword evidence="6" id="KW-0325">Glycoprotein</keyword>
<evidence type="ECO:0000313" key="11">
    <source>
        <dbReference type="WBParaSite" id="L893_g1646.t2"/>
    </source>
</evidence>
<accession>A0A1I7YHL6</accession>
<dbReference type="Gene3D" id="1.20.1250.20">
    <property type="entry name" value="MFS general substrate transporter like domains"/>
    <property type="match status" value="1"/>
</dbReference>
<comment type="similarity">
    <text evidence="2">Belongs to the unc-93 family.</text>
</comment>
<evidence type="ECO:0000256" key="5">
    <source>
        <dbReference type="ARBA" id="ARBA00023136"/>
    </source>
</evidence>
<evidence type="ECO:0000256" key="7">
    <source>
        <dbReference type="ARBA" id="ARBA00040302"/>
    </source>
</evidence>
<feature type="transmembrane region" description="Helical" evidence="9">
    <location>
        <begin position="103"/>
        <end position="120"/>
    </location>
</feature>
<evidence type="ECO:0000256" key="2">
    <source>
        <dbReference type="ARBA" id="ARBA00009172"/>
    </source>
</evidence>
<feature type="transmembrane region" description="Helical" evidence="9">
    <location>
        <begin position="395"/>
        <end position="415"/>
    </location>
</feature>
<dbReference type="SUPFAM" id="SSF103473">
    <property type="entry name" value="MFS general substrate transporter"/>
    <property type="match status" value="1"/>
</dbReference>
<evidence type="ECO:0000313" key="10">
    <source>
        <dbReference type="Proteomes" id="UP000095287"/>
    </source>
</evidence>
<evidence type="ECO:0000256" key="4">
    <source>
        <dbReference type="ARBA" id="ARBA00022989"/>
    </source>
</evidence>
<keyword evidence="10" id="KW-1185">Reference proteome</keyword>
<dbReference type="PANTHER" id="PTHR23294:SF0">
    <property type="entry name" value="UNC93-LIKE PROTEIN MFSD11"/>
    <property type="match status" value="1"/>
</dbReference>
<feature type="transmembrane region" description="Helical" evidence="9">
    <location>
        <begin position="140"/>
        <end position="163"/>
    </location>
</feature>
<evidence type="ECO:0000256" key="1">
    <source>
        <dbReference type="ARBA" id="ARBA00004141"/>
    </source>
</evidence>